<evidence type="ECO:0000256" key="2">
    <source>
        <dbReference type="SAM" id="Phobius"/>
    </source>
</evidence>
<dbReference type="HOGENOM" id="CLU_1722353_0_0_1"/>
<keyword evidence="4" id="KW-1185">Reference proteome</keyword>
<sequence length="152" mass="16642">MTSHPLNISLPIVEAEGLFLTGPIERIDLPGLREFESIYINSSLPLDCGPLVRQFSDTANTKSARYTCKSTAEEDAGLSMRVKVAIGVVIGVVGAGILGGLAFWWRRRRHGLSKSCHVSQVELTDLSRGGVRGQRNWERAPNDEAPPPYSPR</sequence>
<organism evidence="3 4">
    <name type="scientific">Emericella nidulans (strain FGSC A4 / ATCC 38163 / CBS 112.46 / NRRL 194 / M139)</name>
    <name type="common">Aspergillus nidulans</name>
    <dbReference type="NCBI Taxonomy" id="227321"/>
    <lineage>
        <taxon>Eukaryota</taxon>
        <taxon>Fungi</taxon>
        <taxon>Dikarya</taxon>
        <taxon>Ascomycota</taxon>
        <taxon>Pezizomycotina</taxon>
        <taxon>Eurotiomycetes</taxon>
        <taxon>Eurotiomycetidae</taxon>
        <taxon>Eurotiales</taxon>
        <taxon>Aspergillaceae</taxon>
        <taxon>Aspergillus</taxon>
        <taxon>Aspergillus subgen. Nidulantes</taxon>
    </lineage>
</organism>
<dbReference type="GeneID" id="2868842"/>
<dbReference type="AlphaFoldDB" id="Q5ATF1"/>
<dbReference type="VEuPathDB" id="FungiDB:AN8429"/>
<dbReference type="InParanoid" id="Q5ATF1"/>
<dbReference type="EMBL" id="BN001305">
    <property type="protein sequence ID" value="CBF80529.1"/>
    <property type="molecule type" value="Genomic_DNA"/>
</dbReference>
<reference evidence="4" key="2">
    <citation type="journal article" date="2009" name="Fungal Genet. Biol.">
        <title>The 2008 update of the Aspergillus nidulans genome annotation: a community effort.</title>
        <authorList>
            <person name="Wortman J.R."/>
            <person name="Gilsenan J.M."/>
            <person name="Joardar V."/>
            <person name="Deegan J."/>
            <person name="Clutterbuck J."/>
            <person name="Andersen M.R."/>
            <person name="Archer D."/>
            <person name="Bencina M."/>
            <person name="Braus G."/>
            <person name="Coutinho P."/>
            <person name="von Dohren H."/>
            <person name="Doonan J."/>
            <person name="Driessen A.J."/>
            <person name="Durek P."/>
            <person name="Espeso E."/>
            <person name="Fekete E."/>
            <person name="Flipphi M."/>
            <person name="Estrada C.G."/>
            <person name="Geysens S."/>
            <person name="Goldman G."/>
            <person name="de Groot P.W."/>
            <person name="Hansen K."/>
            <person name="Harris S.D."/>
            <person name="Heinekamp T."/>
            <person name="Helmstaedt K."/>
            <person name="Henrissat B."/>
            <person name="Hofmann G."/>
            <person name="Homan T."/>
            <person name="Horio T."/>
            <person name="Horiuchi H."/>
            <person name="James S."/>
            <person name="Jones M."/>
            <person name="Karaffa L."/>
            <person name="Karanyi Z."/>
            <person name="Kato M."/>
            <person name="Keller N."/>
            <person name="Kelly D.E."/>
            <person name="Kiel J.A."/>
            <person name="Kim J.M."/>
            <person name="van der Klei I.J."/>
            <person name="Klis F.M."/>
            <person name="Kovalchuk A."/>
            <person name="Krasevec N."/>
            <person name="Kubicek C.P."/>
            <person name="Liu B."/>
            <person name="Maccabe A."/>
            <person name="Meyer V."/>
            <person name="Mirabito P."/>
            <person name="Miskei M."/>
            <person name="Mos M."/>
            <person name="Mullins J."/>
            <person name="Nelson D.R."/>
            <person name="Nielsen J."/>
            <person name="Oakley B.R."/>
            <person name="Osmani S.A."/>
            <person name="Pakula T."/>
            <person name="Paszewski A."/>
            <person name="Paulsen I."/>
            <person name="Pilsyk S."/>
            <person name="Pocsi I."/>
            <person name="Punt P.J."/>
            <person name="Ram A.F."/>
            <person name="Ren Q."/>
            <person name="Robellet X."/>
            <person name="Robson G."/>
            <person name="Seiboth B."/>
            <person name="van Solingen P."/>
            <person name="Specht T."/>
            <person name="Sun J."/>
            <person name="Taheri-Talesh N."/>
            <person name="Takeshita N."/>
            <person name="Ussery D."/>
            <person name="vanKuyk P.A."/>
            <person name="Visser H."/>
            <person name="van de Vondervoort P.J."/>
            <person name="de Vries R.P."/>
            <person name="Walton J."/>
            <person name="Xiang X."/>
            <person name="Xiong Y."/>
            <person name="Zeng A.P."/>
            <person name="Brandt B.W."/>
            <person name="Cornell M.J."/>
            <person name="van den Hondel C.A."/>
            <person name="Visser J."/>
            <person name="Oliver S.G."/>
            <person name="Turner G."/>
        </authorList>
    </citation>
    <scope>GENOME REANNOTATION</scope>
    <source>
        <strain evidence="4">FGSC A4 / ATCC 38163 / CBS 112.46 / NRRL 194 / M139</strain>
    </source>
</reference>
<dbReference type="OrthoDB" id="536881at2759"/>
<accession>Q5ATF1</accession>
<feature type="transmembrane region" description="Helical" evidence="2">
    <location>
        <begin position="84"/>
        <end position="105"/>
    </location>
</feature>
<dbReference type="KEGG" id="ani:ANIA_08429"/>
<evidence type="ECO:0000313" key="3">
    <source>
        <dbReference type="EMBL" id="CBF80529.1"/>
    </source>
</evidence>
<accession>C8VED5</accession>
<feature type="region of interest" description="Disordered" evidence="1">
    <location>
        <begin position="132"/>
        <end position="152"/>
    </location>
</feature>
<keyword evidence="2" id="KW-0472">Membrane</keyword>
<keyword evidence="2" id="KW-1133">Transmembrane helix</keyword>
<dbReference type="RefSeq" id="XP_681698.1">
    <property type="nucleotide sequence ID" value="XM_676606.1"/>
</dbReference>
<protein>
    <submittedName>
        <fullName evidence="3">Uncharacterized protein</fullName>
    </submittedName>
</protein>
<dbReference type="Proteomes" id="UP000000560">
    <property type="component" value="Chromosome V"/>
</dbReference>
<gene>
    <name evidence="3" type="ORF">ANIA_08429</name>
</gene>
<reference evidence="4" key="1">
    <citation type="journal article" date="2005" name="Nature">
        <title>Sequencing of Aspergillus nidulans and comparative analysis with A. fumigatus and A. oryzae.</title>
        <authorList>
            <person name="Galagan J.E."/>
            <person name="Calvo S.E."/>
            <person name="Cuomo C."/>
            <person name="Ma L.J."/>
            <person name="Wortman J.R."/>
            <person name="Batzoglou S."/>
            <person name="Lee S.I."/>
            <person name="Basturkmen M."/>
            <person name="Spevak C.C."/>
            <person name="Clutterbuck J."/>
            <person name="Kapitonov V."/>
            <person name="Jurka J."/>
            <person name="Scazzocchio C."/>
            <person name="Farman M."/>
            <person name="Butler J."/>
            <person name="Purcell S."/>
            <person name="Harris S."/>
            <person name="Braus G.H."/>
            <person name="Draht O."/>
            <person name="Busch S."/>
            <person name="D'Enfert C."/>
            <person name="Bouchier C."/>
            <person name="Goldman G.H."/>
            <person name="Bell-Pedersen D."/>
            <person name="Griffiths-Jones S."/>
            <person name="Doonan J.H."/>
            <person name="Yu J."/>
            <person name="Vienken K."/>
            <person name="Pain A."/>
            <person name="Freitag M."/>
            <person name="Selker E.U."/>
            <person name="Archer D.B."/>
            <person name="Penalva M.A."/>
            <person name="Oakley B.R."/>
            <person name="Momany M."/>
            <person name="Tanaka T."/>
            <person name="Kumagai T."/>
            <person name="Asai K."/>
            <person name="Machida M."/>
            <person name="Nierman W.C."/>
            <person name="Denning D.W."/>
            <person name="Caddick M."/>
            <person name="Hynes M."/>
            <person name="Paoletti M."/>
            <person name="Fischer R."/>
            <person name="Miller B."/>
            <person name="Dyer P."/>
            <person name="Sachs M.S."/>
            <person name="Osmani S.A."/>
            <person name="Birren B.W."/>
        </authorList>
    </citation>
    <scope>NUCLEOTIDE SEQUENCE [LARGE SCALE GENOMIC DNA]</scope>
    <source>
        <strain evidence="4">FGSC A4 / ATCC 38163 / CBS 112.46 / NRRL 194 / M139</strain>
    </source>
</reference>
<evidence type="ECO:0000313" key="4">
    <source>
        <dbReference type="Proteomes" id="UP000000560"/>
    </source>
</evidence>
<name>Q5ATF1_EMENI</name>
<proteinExistence type="predicted"/>
<evidence type="ECO:0000256" key="1">
    <source>
        <dbReference type="SAM" id="MobiDB-lite"/>
    </source>
</evidence>
<keyword evidence="2" id="KW-0812">Transmembrane</keyword>